<name>A0A084JEW1_9CLOT</name>
<protein>
    <submittedName>
        <fullName evidence="2">Uncharacterized protein</fullName>
    </submittedName>
</protein>
<keyword evidence="1" id="KW-0812">Transmembrane</keyword>
<gene>
    <name evidence="2" type="ORF">IO99_05285</name>
</gene>
<accession>A0A084JEW1</accession>
<dbReference type="Proteomes" id="UP000028542">
    <property type="component" value="Unassembled WGS sequence"/>
</dbReference>
<organism evidence="2 3">
    <name type="scientific">Clostridium sulfidigenes</name>
    <dbReference type="NCBI Taxonomy" id="318464"/>
    <lineage>
        <taxon>Bacteria</taxon>
        <taxon>Bacillati</taxon>
        <taxon>Bacillota</taxon>
        <taxon>Clostridia</taxon>
        <taxon>Eubacteriales</taxon>
        <taxon>Clostridiaceae</taxon>
        <taxon>Clostridium</taxon>
    </lineage>
</organism>
<keyword evidence="1" id="KW-0472">Membrane</keyword>
<evidence type="ECO:0000313" key="2">
    <source>
        <dbReference type="EMBL" id="KEZ87495.1"/>
    </source>
</evidence>
<evidence type="ECO:0000313" key="3">
    <source>
        <dbReference type="Proteomes" id="UP000028542"/>
    </source>
</evidence>
<keyword evidence="1" id="KW-1133">Transmembrane helix</keyword>
<dbReference type="AlphaFoldDB" id="A0A084JEW1"/>
<feature type="transmembrane region" description="Helical" evidence="1">
    <location>
        <begin position="41"/>
        <end position="59"/>
    </location>
</feature>
<keyword evidence="3" id="KW-1185">Reference proteome</keyword>
<dbReference type="RefSeq" id="WP_035131024.1">
    <property type="nucleotide sequence ID" value="NZ_JBQHQR010000002.1"/>
</dbReference>
<reference evidence="2 3" key="1">
    <citation type="submission" date="2014-07" db="EMBL/GenBank/DDBJ databases">
        <title>Draft genome of Clostridium sulfidigenes 113A isolated from sediments associated with methane hydrate from Krishna Godavari basin.</title>
        <authorList>
            <person name="Honkalas V.S."/>
            <person name="Dabir A.P."/>
            <person name="Arora P."/>
            <person name="Dhakephalkar P.K."/>
        </authorList>
    </citation>
    <scope>NUCLEOTIDE SEQUENCE [LARGE SCALE GENOMIC DNA]</scope>
    <source>
        <strain evidence="2 3">113A</strain>
    </source>
</reference>
<proteinExistence type="predicted"/>
<sequence>MKDIRRKKSKGIQLSRNIFILVIAILHQPISKIIENRNLLVAFNLAYLLLAIYFITLLLKDMGYYKSKTQ</sequence>
<dbReference type="EMBL" id="JPMD01000011">
    <property type="protein sequence ID" value="KEZ87495.1"/>
    <property type="molecule type" value="Genomic_DNA"/>
</dbReference>
<evidence type="ECO:0000256" key="1">
    <source>
        <dbReference type="SAM" id="Phobius"/>
    </source>
</evidence>
<comment type="caution">
    <text evidence="2">The sequence shown here is derived from an EMBL/GenBank/DDBJ whole genome shotgun (WGS) entry which is preliminary data.</text>
</comment>